<evidence type="ECO:0000256" key="8">
    <source>
        <dbReference type="ARBA" id="ARBA00022884"/>
    </source>
</evidence>
<comment type="caution">
    <text evidence="12">The sequence shown here is derived from an EMBL/GenBank/DDBJ whole genome shotgun (WGS) entry which is preliminary data.</text>
</comment>
<evidence type="ECO:0000256" key="4">
    <source>
        <dbReference type="ARBA" id="ARBA00022730"/>
    </source>
</evidence>
<keyword evidence="3" id="KW-0479">Metal-binding</keyword>
<protein>
    <submittedName>
        <fullName evidence="12">Putative ribosome biogenesis GTPase RsgA</fullName>
        <ecNumber evidence="12">3.6.1.-</ecNumber>
    </submittedName>
</protein>
<dbReference type="HAMAP" id="MF_01820">
    <property type="entry name" value="GTPase_RsgA"/>
    <property type="match status" value="1"/>
</dbReference>
<dbReference type="EC" id="3.6.1.-" evidence="12"/>
<dbReference type="NCBIfam" id="TIGR00157">
    <property type="entry name" value="ribosome small subunit-dependent GTPase A"/>
    <property type="match status" value="1"/>
</dbReference>
<sequence length="356" mass="39099">MELSELGLDGWFEEQASLLCGAGQRLARVTAVDRGRYVVRNEHGEVPAEPTGKFLHAAASSVDMPCVGDWVCVQYHDAESHASIHDVVPRRSFLRRKSPGKNIDFQMIAANIDVAFIVQSCHFDFNVRRLERYLVMVNEGQIEPVLLLTKTDLVSAAELERMLANIRAAGIAARIITLSNETGEGVEQVREVMLPGRTYCLLGSSGVGKTTLINRLSGRDALETAAVSGTGEGRHTTTRRHLVVLDNGALLIDMPGMRELGMLLPGNLGEGSGLDESFADIKALAGRCRFADCSHTNEPGCAIRKAIESGELNPEHYQSYLKLKAESDFNEMSYVDKRKKDKAFGKMIKTVLKQKP</sequence>
<keyword evidence="5" id="KW-0547">Nucleotide-binding</keyword>
<keyword evidence="1" id="KW-0963">Cytoplasm</keyword>
<dbReference type="InterPro" id="IPR027417">
    <property type="entry name" value="P-loop_NTPase"/>
</dbReference>
<evidence type="ECO:0000256" key="1">
    <source>
        <dbReference type="ARBA" id="ARBA00022490"/>
    </source>
</evidence>
<keyword evidence="4" id="KW-0699">rRNA-binding</keyword>
<feature type="domain" description="EngC GTPase" evidence="10">
    <location>
        <begin position="110"/>
        <end position="258"/>
    </location>
</feature>
<organism evidence="12">
    <name type="scientific">mine drainage metagenome</name>
    <dbReference type="NCBI Taxonomy" id="410659"/>
    <lineage>
        <taxon>unclassified sequences</taxon>
        <taxon>metagenomes</taxon>
        <taxon>ecological metagenomes</taxon>
    </lineage>
</organism>
<evidence type="ECO:0000256" key="3">
    <source>
        <dbReference type="ARBA" id="ARBA00022723"/>
    </source>
</evidence>
<evidence type="ECO:0000256" key="6">
    <source>
        <dbReference type="ARBA" id="ARBA00022801"/>
    </source>
</evidence>
<dbReference type="PANTHER" id="PTHR32120">
    <property type="entry name" value="SMALL RIBOSOMAL SUBUNIT BIOGENESIS GTPASE RSGA"/>
    <property type="match status" value="1"/>
</dbReference>
<dbReference type="AlphaFoldDB" id="A0A1J5S9R1"/>
<evidence type="ECO:0000313" key="12">
    <source>
        <dbReference type="EMBL" id="OIQ96989.1"/>
    </source>
</evidence>
<dbReference type="PANTHER" id="PTHR32120:SF10">
    <property type="entry name" value="SMALL RIBOSOMAL SUBUNIT BIOGENESIS GTPASE RSGA"/>
    <property type="match status" value="1"/>
</dbReference>
<dbReference type="GO" id="GO:0046872">
    <property type="term" value="F:metal ion binding"/>
    <property type="evidence" value="ECO:0007669"/>
    <property type="project" value="UniProtKB-KW"/>
</dbReference>
<keyword evidence="2" id="KW-0690">Ribosome biogenesis</keyword>
<dbReference type="GO" id="GO:0005525">
    <property type="term" value="F:GTP binding"/>
    <property type="evidence" value="ECO:0007669"/>
    <property type="project" value="UniProtKB-KW"/>
</dbReference>
<dbReference type="InterPro" id="IPR010914">
    <property type="entry name" value="RsgA_GTPase_dom"/>
</dbReference>
<dbReference type="InterPro" id="IPR004881">
    <property type="entry name" value="Ribosome_biogen_GTPase_RsgA"/>
</dbReference>
<dbReference type="Gene3D" id="1.10.40.50">
    <property type="entry name" value="Probable gtpase engc, domain 3"/>
    <property type="match status" value="1"/>
</dbReference>
<evidence type="ECO:0000259" key="11">
    <source>
        <dbReference type="PROSITE" id="PS51721"/>
    </source>
</evidence>
<dbReference type="Gene3D" id="3.40.50.300">
    <property type="entry name" value="P-loop containing nucleotide triphosphate hydrolases"/>
    <property type="match status" value="1"/>
</dbReference>
<accession>A0A1J5S9R1</accession>
<evidence type="ECO:0000256" key="5">
    <source>
        <dbReference type="ARBA" id="ARBA00022741"/>
    </source>
</evidence>
<dbReference type="InterPro" id="IPR030378">
    <property type="entry name" value="G_CP_dom"/>
</dbReference>
<reference evidence="12" key="1">
    <citation type="submission" date="2016-10" db="EMBL/GenBank/DDBJ databases">
        <title>Sequence of Gallionella enrichment culture.</title>
        <authorList>
            <person name="Poehlein A."/>
            <person name="Muehling M."/>
            <person name="Daniel R."/>
        </authorList>
    </citation>
    <scope>NUCLEOTIDE SEQUENCE</scope>
</reference>
<gene>
    <name evidence="12" type="primary">rsgA_8</name>
    <name evidence="12" type="ORF">GALL_210560</name>
</gene>
<dbReference type="SUPFAM" id="SSF52540">
    <property type="entry name" value="P-loop containing nucleoside triphosphate hydrolases"/>
    <property type="match status" value="1"/>
</dbReference>
<dbReference type="PROSITE" id="PS50936">
    <property type="entry name" value="ENGC_GTPASE"/>
    <property type="match status" value="1"/>
</dbReference>
<dbReference type="EMBL" id="MLJW01000140">
    <property type="protein sequence ID" value="OIQ96989.1"/>
    <property type="molecule type" value="Genomic_DNA"/>
</dbReference>
<dbReference type="GO" id="GO:0003924">
    <property type="term" value="F:GTPase activity"/>
    <property type="evidence" value="ECO:0007669"/>
    <property type="project" value="InterPro"/>
</dbReference>
<dbReference type="CDD" id="cd01854">
    <property type="entry name" value="YjeQ_EngC"/>
    <property type="match status" value="1"/>
</dbReference>
<dbReference type="PROSITE" id="PS51721">
    <property type="entry name" value="G_CP"/>
    <property type="match status" value="1"/>
</dbReference>
<evidence type="ECO:0000256" key="7">
    <source>
        <dbReference type="ARBA" id="ARBA00022833"/>
    </source>
</evidence>
<feature type="domain" description="CP-type G" evidence="11">
    <location>
        <begin position="101"/>
        <end position="260"/>
    </location>
</feature>
<dbReference type="GO" id="GO:0019843">
    <property type="term" value="F:rRNA binding"/>
    <property type="evidence" value="ECO:0007669"/>
    <property type="project" value="UniProtKB-KW"/>
</dbReference>
<evidence type="ECO:0000256" key="9">
    <source>
        <dbReference type="ARBA" id="ARBA00023134"/>
    </source>
</evidence>
<evidence type="ECO:0000259" key="10">
    <source>
        <dbReference type="PROSITE" id="PS50936"/>
    </source>
</evidence>
<keyword evidence="6 12" id="KW-0378">Hydrolase</keyword>
<evidence type="ECO:0000256" key="2">
    <source>
        <dbReference type="ARBA" id="ARBA00022517"/>
    </source>
</evidence>
<name>A0A1J5S9R1_9ZZZZ</name>
<dbReference type="GO" id="GO:0042254">
    <property type="term" value="P:ribosome biogenesis"/>
    <property type="evidence" value="ECO:0007669"/>
    <property type="project" value="UniProtKB-KW"/>
</dbReference>
<dbReference type="Pfam" id="PF03193">
    <property type="entry name" value="RsgA_GTPase"/>
    <property type="match status" value="1"/>
</dbReference>
<keyword evidence="7" id="KW-0862">Zinc</keyword>
<proteinExistence type="inferred from homology"/>
<keyword evidence="9" id="KW-0342">GTP-binding</keyword>
<keyword evidence="8" id="KW-0694">RNA-binding</keyword>